<dbReference type="AlphaFoldDB" id="A0A974P1U9"/>
<proteinExistence type="predicted"/>
<dbReference type="GO" id="GO:0000160">
    <property type="term" value="P:phosphorelay signal transduction system"/>
    <property type="evidence" value="ECO:0007669"/>
    <property type="project" value="UniProtKB-KW"/>
</dbReference>
<dbReference type="EMBL" id="CP068570">
    <property type="protein sequence ID" value="QQZ49686.1"/>
    <property type="molecule type" value="Genomic_DNA"/>
</dbReference>
<dbReference type="InterPro" id="IPR001789">
    <property type="entry name" value="Sig_transdc_resp-reg_receiver"/>
</dbReference>
<feature type="region of interest" description="Disordered" evidence="4">
    <location>
        <begin position="73"/>
        <end position="233"/>
    </location>
</feature>
<feature type="modified residue" description="4-aspartylphosphate" evidence="3">
    <location>
        <position position="290"/>
    </location>
</feature>
<evidence type="ECO:0000256" key="3">
    <source>
        <dbReference type="PROSITE-ProRule" id="PRU00169"/>
    </source>
</evidence>
<dbReference type="PROSITE" id="PS50110">
    <property type="entry name" value="RESPONSE_REGULATORY"/>
    <property type="match status" value="1"/>
</dbReference>
<dbReference type="SMART" id="SM00448">
    <property type="entry name" value="REC"/>
    <property type="match status" value="1"/>
</dbReference>
<name>A0A974P1U9_9CAUL</name>
<protein>
    <submittedName>
        <fullName evidence="6">Response regulator</fullName>
    </submittedName>
</protein>
<evidence type="ECO:0000256" key="2">
    <source>
        <dbReference type="ARBA" id="ARBA00023012"/>
    </source>
</evidence>
<feature type="compositionally biased region" description="Basic and acidic residues" evidence="4">
    <location>
        <begin position="176"/>
        <end position="194"/>
    </location>
</feature>
<gene>
    <name evidence="6" type="ORF">JKL49_22940</name>
</gene>
<dbReference type="Pfam" id="PF00072">
    <property type="entry name" value="Response_reg"/>
    <property type="match status" value="1"/>
</dbReference>
<dbReference type="PANTHER" id="PTHR45339:SF1">
    <property type="entry name" value="HYBRID SIGNAL TRANSDUCTION HISTIDINE KINASE J"/>
    <property type="match status" value="1"/>
</dbReference>
<dbReference type="InterPro" id="IPR011006">
    <property type="entry name" value="CheY-like_superfamily"/>
</dbReference>
<feature type="compositionally biased region" description="Basic residues" evidence="4">
    <location>
        <begin position="195"/>
        <end position="219"/>
    </location>
</feature>
<reference evidence="6" key="1">
    <citation type="submission" date="2021-01" db="EMBL/GenBank/DDBJ databases">
        <title>Genome sequence of Phenylobacterium sp. 20VBR1 isolated from a valley glaceir, Ny-Alesund, Svalbard.</title>
        <authorList>
            <person name="Thomas F.A."/>
            <person name="Krishnan K.P."/>
            <person name="Sinha R.K."/>
        </authorList>
    </citation>
    <scope>NUCLEOTIDE SEQUENCE</scope>
    <source>
        <strain evidence="6">20VBR1</strain>
    </source>
</reference>
<evidence type="ECO:0000259" key="5">
    <source>
        <dbReference type="PROSITE" id="PS50110"/>
    </source>
</evidence>
<dbReference type="PANTHER" id="PTHR45339">
    <property type="entry name" value="HYBRID SIGNAL TRANSDUCTION HISTIDINE KINASE J"/>
    <property type="match status" value="1"/>
</dbReference>
<evidence type="ECO:0000256" key="4">
    <source>
        <dbReference type="SAM" id="MobiDB-lite"/>
    </source>
</evidence>
<keyword evidence="1 3" id="KW-0597">Phosphoprotein</keyword>
<dbReference type="SUPFAM" id="SSF52172">
    <property type="entry name" value="CheY-like"/>
    <property type="match status" value="1"/>
</dbReference>
<dbReference type="CDD" id="cd17546">
    <property type="entry name" value="REC_hyHK_CKI1_RcsC-like"/>
    <property type="match status" value="1"/>
</dbReference>
<organism evidence="6">
    <name type="scientific">Phenylobacterium glaciei</name>
    <dbReference type="NCBI Taxonomy" id="2803784"/>
    <lineage>
        <taxon>Bacteria</taxon>
        <taxon>Pseudomonadati</taxon>
        <taxon>Pseudomonadota</taxon>
        <taxon>Alphaproteobacteria</taxon>
        <taxon>Caulobacterales</taxon>
        <taxon>Caulobacteraceae</taxon>
        <taxon>Phenylobacterium</taxon>
    </lineage>
</organism>
<keyword evidence="2" id="KW-0902">Two-component regulatory system</keyword>
<evidence type="ECO:0000256" key="1">
    <source>
        <dbReference type="ARBA" id="ARBA00022553"/>
    </source>
</evidence>
<accession>A0A974P1U9</accession>
<sequence>MSLPDFFFERVTSEIHQQMEGCWRLPNAWRATPGADAQACVAGVTEAAACVRQILASSADLKDAATHGMAFEPAPKRLRTWPTRSSPAGARRRPSPASPCWSPMTGAGDDGADRFQSGHAGLRRLHRPGPGRRPPRRGGGHPAGPRGRRDAAAGRPRARRRRADGRQVHGYPGDRGPVRPGDRPLRGGRPPDHHRLGRRGPHRGQRRGRRDPGLRIHRPHAVESTGEEEEEDFNAPHRAAHILVVDDNATNRMVAETLCEMFDCTSESAVDGVEALEAARTGRFDLILMDIKMPRMDGVTATHAIRALPGAAGLVPIIALTANADPEDAVGYLAAGMNGVVEKPMKPENLLRALQENLGGGSGEESVAA</sequence>
<feature type="domain" description="Response regulatory" evidence="5">
    <location>
        <begin position="241"/>
        <end position="358"/>
    </location>
</feature>
<feature type="compositionally biased region" description="Basic residues" evidence="4">
    <location>
        <begin position="121"/>
        <end position="139"/>
    </location>
</feature>
<dbReference type="Gene3D" id="3.40.50.2300">
    <property type="match status" value="1"/>
</dbReference>
<evidence type="ECO:0000313" key="6">
    <source>
        <dbReference type="EMBL" id="QQZ49686.1"/>
    </source>
</evidence>